<protein>
    <submittedName>
        <fullName evidence="2">Metallophosphoesterase</fullName>
    </submittedName>
</protein>
<dbReference type="OrthoDB" id="356681at2"/>
<dbReference type="HOGENOM" id="CLU_060372_3_0_5"/>
<dbReference type="SUPFAM" id="SSF56300">
    <property type="entry name" value="Metallo-dependent phosphatases"/>
    <property type="match status" value="1"/>
</dbReference>
<dbReference type="KEGG" id="nha:Nham_1981"/>
<name>Q1QLW6_NITHX</name>
<dbReference type="PANTHER" id="PTHR37844:SF2">
    <property type="entry name" value="SER_THR PROTEIN PHOSPHATASE SUPERFAMILY (AFU_ORTHOLOGUE AFUA_1G14840)"/>
    <property type="match status" value="1"/>
</dbReference>
<dbReference type="InterPro" id="IPR029052">
    <property type="entry name" value="Metallo-depent_PP-like"/>
</dbReference>
<dbReference type="InterPro" id="IPR004843">
    <property type="entry name" value="Calcineurin-like_PHP"/>
</dbReference>
<dbReference type="Proteomes" id="UP000001953">
    <property type="component" value="Chromosome"/>
</dbReference>
<dbReference type="eggNOG" id="COG1409">
    <property type="taxonomic scope" value="Bacteria"/>
</dbReference>
<sequence length="281" mass="32346">MRLWILSDLHVELTRGWDLAPPAERPRFDVLVVAGDLIPRAERGVRWLLERVPDKPIIYVMGNHESYGTDEVRTVEKAMEAADGTSLFVLHNRWIRLGHVTFAGATLWTDFELFGDQHRAMRVAGERMNDFRKIRTARYQLRFRPPHALARHRESRAFLEDEMRKSRGDGMLVVVTHHAPMPGRGDRLAPHYPGVRLSDEEILTAAYRSDLTELMWPAPIADGKNALWPADVWIFGHTHESEDTIIGHTRVVSNAKGYGPWLPECRSWDNRSFDPNFVIEI</sequence>
<dbReference type="RefSeq" id="WP_011510461.1">
    <property type="nucleotide sequence ID" value="NC_007964.1"/>
</dbReference>
<dbReference type="GO" id="GO:0016787">
    <property type="term" value="F:hydrolase activity"/>
    <property type="evidence" value="ECO:0007669"/>
    <property type="project" value="InterPro"/>
</dbReference>
<accession>Q1QLW6</accession>
<dbReference type="Gene3D" id="3.60.21.10">
    <property type="match status" value="1"/>
</dbReference>
<evidence type="ECO:0000313" key="2">
    <source>
        <dbReference type="EMBL" id="ABE62781.1"/>
    </source>
</evidence>
<evidence type="ECO:0000313" key="3">
    <source>
        <dbReference type="Proteomes" id="UP000001953"/>
    </source>
</evidence>
<evidence type="ECO:0000259" key="1">
    <source>
        <dbReference type="Pfam" id="PF00149"/>
    </source>
</evidence>
<dbReference type="PANTHER" id="PTHR37844">
    <property type="entry name" value="SER/THR PROTEIN PHOSPHATASE SUPERFAMILY (AFU_ORTHOLOGUE AFUA_1G14840)"/>
    <property type="match status" value="1"/>
</dbReference>
<dbReference type="Pfam" id="PF00149">
    <property type="entry name" value="Metallophos"/>
    <property type="match status" value="1"/>
</dbReference>
<keyword evidence="3" id="KW-1185">Reference proteome</keyword>
<dbReference type="STRING" id="323097.Nham_1981"/>
<proteinExistence type="predicted"/>
<reference evidence="2 3" key="1">
    <citation type="submission" date="2006-03" db="EMBL/GenBank/DDBJ databases">
        <title>Complete sequence of chromosome of Nitrobacter hamburgensis X14.</title>
        <authorList>
            <consortium name="US DOE Joint Genome Institute"/>
            <person name="Copeland A."/>
            <person name="Lucas S."/>
            <person name="Lapidus A."/>
            <person name="Barry K."/>
            <person name="Detter J.C."/>
            <person name="Glavina del Rio T."/>
            <person name="Hammon N."/>
            <person name="Israni S."/>
            <person name="Dalin E."/>
            <person name="Tice H."/>
            <person name="Pitluck S."/>
            <person name="Chain P."/>
            <person name="Malfatti S."/>
            <person name="Shin M."/>
            <person name="Vergez L."/>
            <person name="Schmutz J."/>
            <person name="Larimer F."/>
            <person name="Land M."/>
            <person name="Hauser L."/>
            <person name="Kyrpides N."/>
            <person name="Ivanova N."/>
            <person name="Ward B."/>
            <person name="Arp D."/>
            <person name="Klotz M."/>
            <person name="Stein L."/>
            <person name="O'Mullan G."/>
            <person name="Starkenburg S."/>
            <person name="Sayavedra L."/>
            <person name="Poret-Peterson A.T."/>
            <person name="Gentry M.E."/>
            <person name="Bruce D."/>
            <person name="Richardson P."/>
        </authorList>
    </citation>
    <scope>NUCLEOTIDE SEQUENCE [LARGE SCALE GENOMIC DNA]</scope>
    <source>
        <strain evidence="3">DSM 10229 / NCIMB 13809 / X14</strain>
    </source>
</reference>
<organism evidence="2 3">
    <name type="scientific">Nitrobacter hamburgensis (strain DSM 10229 / NCIMB 13809 / X14)</name>
    <dbReference type="NCBI Taxonomy" id="323097"/>
    <lineage>
        <taxon>Bacteria</taxon>
        <taxon>Pseudomonadati</taxon>
        <taxon>Pseudomonadota</taxon>
        <taxon>Alphaproteobacteria</taxon>
        <taxon>Hyphomicrobiales</taxon>
        <taxon>Nitrobacteraceae</taxon>
        <taxon>Nitrobacter</taxon>
    </lineage>
</organism>
<dbReference type="EMBL" id="CP000319">
    <property type="protein sequence ID" value="ABE62781.1"/>
    <property type="molecule type" value="Genomic_DNA"/>
</dbReference>
<dbReference type="AlphaFoldDB" id="Q1QLW6"/>
<gene>
    <name evidence="2" type="ordered locus">Nham_1981</name>
</gene>
<feature type="domain" description="Calcineurin-like phosphoesterase" evidence="1">
    <location>
        <begin position="1"/>
        <end position="240"/>
    </location>
</feature>